<evidence type="ECO:0000313" key="8">
    <source>
        <dbReference type="Proteomes" id="UP001499987"/>
    </source>
</evidence>
<evidence type="ECO:0000256" key="4">
    <source>
        <dbReference type="ARBA" id="ARBA00022989"/>
    </source>
</evidence>
<accession>A0ABN1U5X3</accession>
<dbReference type="EMBL" id="BAAALD010000136">
    <property type="protein sequence ID" value="GAA1123126.1"/>
    <property type="molecule type" value="Genomic_DNA"/>
</dbReference>
<protein>
    <recommendedName>
        <fullName evidence="9">Lysine transporter LysE</fullName>
    </recommendedName>
</protein>
<feature type="transmembrane region" description="Helical" evidence="6">
    <location>
        <begin position="43"/>
        <end position="63"/>
    </location>
</feature>
<evidence type="ECO:0000313" key="7">
    <source>
        <dbReference type="EMBL" id="GAA1123126.1"/>
    </source>
</evidence>
<sequence>MVDSLVSTAAAGAAAGLGVAMPLGAVGVLLLQEGGRGLRQGAAAATAVALVDFVYAAVAVLVGPRLVGLIGGGEAWVRAVAAAVLAAIAVRGLLSLRGGGAPGAPAAARAARAAGRSFARFALLTLVNPTTALYFTALTAARGAAAAGATVAVVFAVAVFAASLVWQQLLAAAGAFAGTRLTVRTRRVTYALGYGLVLCFAVRLAWPAG</sequence>
<feature type="transmembrane region" description="Helical" evidence="6">
    <location>
        <begin position="117"/>
        <end position="137"/>
    </location>
</feature>
<evidence type="ECO:0000256" key="3">
    <source>
        <dbReference type="ARBA" id="ARBA00022692"/>
    </source>
</evidence>
<feature type="transmembrane region" description="Helical" evidence="6">
    <location>
        <begin position="75"/>
        <end position="96"/>
    </location>
</feature>
<gene>
    <name evidence="7" type="ORF">GCM10009663_72990</name>
</gene>
<dbReference type="RefSeq" id="WP_344628056.1">
    <property type="nucleotide sequence ID" value="NZ_BAAALD010000136.1"/>
</dbReference>
<name>A0ABN1U5X3_9ACTN</name>
<keyword evidence="5 6" id="KW-0472">Membrane</keyword>
<keyword evidence="4 6" id="KW-1133">Transmembrane helix</keyword>
<dbReference type="InterPro" id="IPR001123">
    <property type="entry name" value="LeuE-type"/>
</dbReference>
<comment type="caution">
    <text evidence="7">The sequence shown here is derived from an EMBL/GenBank/DDBJ whole genome shotgun (WGS) entry which is preliminary data.</text>
</comment>
<evidence type="ECO:0000256" key="6">
    <source>
        <dbReference type="SAM" id="Phobius"/>
    </source>
</evidence>
<dbReference type="Pfam" id="PF01810">
    <property type="entry name" value="LysE"/>
    <property type="match status" value="1"/>
</dbReference>
<organism evidence="7 8">
    <name type="scientific">Kitasatospora arboriphila</name>
    <dbReference type="NCBI Taxonomy" id="258052"/>
    <lineage>
        <taxon>Bacteria</taxon>
        <taxon>Bacillati</taxon>
        <taxon>Actinomycetota</taxon>
        <taxon>Actinomycetes</taxon>
        <taxon>Kitasatosporales</taxon>
        <taxon>Streptomycetaceae</taxon>
        <taxon>Kitasatospora</taxon>
    </lineage>
</organism>
<feature type="transmembrane region" description="Helical" evidence="6">
    <location>
        <begin position="6"/>
        <end position="31"/>
    </location>
</feature>
<feature type="transmembrane region" description="Helical" evidence="6">
    <location>
        <begin position="143"/>
        <end position="166"/>
    </location>
</feature>
<keyword evidence="2" id="KW-1003">Cell membrane</keyword>
<evidence type="ECO:0008006" key="9">
    <source>
        <dbReference type="Google" id="ProtNLM"/>
    </source>
</evidence>
<reference evidence="7 8" key="1">
    <citation type="journal article" date="2019" name="Int. J. Syst. Evol. Microbiol.">
        <title>The Global Catalogue of Microorganisms (GCM) 10K type strain sequencing project: providing services to taxonomists for standard genome sequencing and annotation.</title>
        <authorList>
            <consortium name="The Broad Institute Genomics Platform"/>
            <consortium name="The Broad Institute Genome Sequencing Center for Infectious Disease"/>
            <person name="Wu L."/>
            <person name="Ma J."/>
        </authorList>
    </citation>
    <scope>NUCLEOTIDE SEQUENCE [LARGE SCALE GENOMIC DNA]</scope>
    <source>
        <strain evidence="7 8">JCM 13002</strain>
    </source>
</reference>
<evidence type="ECO:0000256" key="5">
    <source>
        <dbReference type="ARBA" id="ARBA00023136"/>
    </source>
</evidence>
<evidence type="ECO:0000256" key="2">
    <source>
        <dbReference type="ARBA" id="ARBA00022475"/>
    </source>
</evidence>
<comment type="subcellular location">
    <subcellularLocation>
        <location evidence="1">Cell membrane</location>
        <topology evidence="1">Multi-pass membrane protein</topology>
    </subcellularLocation>
</comment>
<dbReference type="Proteomes" id="UP001499987">
    <property type="component" value="Unassembled WGS sequence"/>
</dbReference>
<keyword evidence="3 6" id="KW-0812">Transmembrane</keyword>
<feature type="transmembrane region" description="Helical" evidence="6">
    <location>
        <begin position="187"/>
        <end position="206"/>
    </location>
</feature>
<evidence type="ECO:0000256" key="1">
    <source>
        <dbReference type="ARBA" id="ARBA00004651"/>
    </source>
</evidence>
<proteinExistence type="predicted"/>
<keyword evidence="8" id="KW-1185">Reference proteome</keyword>